<dbReference type="GO" id="GO:0016874">
    <property type="term" value="F:ligase activity"/>
    <property type="evidence" value="ECO:0007669"/>
    <property type="project" value="UniProtKB-KW"/>
</dbReference>
<keyword evidence="5" id="KW-1185">Reference proteome</keyword>
<sequence length="515" mass="55471">MENFASTLDHHADRRPDKVVLTHGATTRTNTELLARVNALAAALRGAGVGRGDVVALLLANGVEFLETLYAVNRLGAAFLPLNVRLAPAEWEYILGNSEAVALIAGAEYVPLAPDLPAIRTRIVVGEPAPPGWEPYEQVLGAHHGREVPVEDVPGSALQRLMYTSGTTSRPKGVCITHANLLAKNLGLIIEFGLTHQDVTAVAGPLYHVGALDMGGLTTLHVGGSLLLQKRFDAPGLICLIQRHRATTVWLAPAMVNALLQDASLAGADLSSLRVIMSGGEKMPEARLKQILDILPGVWFADAYGLTETVSSDTFLPREYMHAKLGSVGKPLAQHRVRVADDRGDELPPGSVGEILVRGPKVFSRYWRDPAATENAFVGGWFRTGDIGRLDEDGFLYIEDRKKDMIVSGGENIATPEVERVLYEHPDIVEVAVVGHPDERWGEVPHAFVALRPGAVLTPADVTAFCTGRLARFKIPAYVTIVEALPRTASGKVVKRELRSMPQTGTDPGNGETRA</sequence>
<accession>A0ABP6ZM76</accession>
<dbReference type="InterPro" id="IPR025110">
    <property type="entry name" value="AMP-bd_C"/>
</dbReference>
<dbReference type="Proteomes" id="UP001501074">
    <property type="component" value="Unassembled WGS sequence"/>
</dbReference>
<dbReference type="InterPro" id="IPR050237">
    <property type="entry name" value="ATP-dep_AMP-bd_enzyme"/>
</dbReference>
<organism evidence="4 5">
    <name type="scientific">Kineosporia mesophila</name>
    <dbReference type="NCBI Taxonomy" id="566012"/>
    <lineage>
        <taxon>Bacteria</taxon>
        <taxon>Bacillati</taxon>
        <taxon>Actinomycetota</taxon>
        <taxon>Actinomycetes</taxon>
        <taxon>Kineosporiales</taxon>
        <taxon>Kineosporiaceae</taxon>
        <taxon>Kineosporia</taxon>
    </lineage>
</organism>
<dbReference type="Pfam" id="PF13193">
    <property type="entry name" value="AMP-binding_C"/>
    <property type="match status" value="1"/>
</dbReference>
<dbReference type="InterPro" id="IPR000873">
    <property type="entry name" value="AMP-dep_synth/lig_dom"/>
</dbReference>
<dbReference type="InterPro" id="IPR020845">
    <property type="entry name" value="AMP-binding_CS"/>
</dbReference>
<evidence type="ECO:0000259" key="2">
    <source>
        <dbReference type="Pfam" id="PF00501"/>
    </source>
</evidence>
<name>A0ABP6ZM76_9ACTN</name>
<reference evidence="5" key="1">
    <citation type="journal article" date="2019" name="Int. J. Syst. Evol. Microbiol.">
        <title>The Global Catalogue of Microorganisms (GCM) 10K type strain sequencing project: providing services to taxonomists for standard genome sequencing and annotation.</title>
        <authorList>
            <consortium name="The Broad Institute Genomics Platform"/>
            <consortium name="The Broad Institute Genome Sequencing Center for Infectious Disease"/>
            <person name="Wu L."/>
            <person name="Ma J."/>
        </authorList>
    </citation>
    <scope>NUCLEOTIDE SEQUENCE [LARGE SCALE GENOMIC DNA]</scope>
    <source>
        <strain evidence="5">JCM 16902</strain>
    </source>
</reference>
<dbReference type="SUPFAM" id="SSF56801">
    <property type="entry name" value="Acetyl-CoA synthetase-like"/>
    <property type="match status" value="1"/>
</dbReference>
<dbReference type="PANTHER" id="PTHR43767">
    <property type="entry name" value="LONG-CHAIN-FATTY-ACID--COA LIGASE"/>
    <property type="match status" value="1"/>
</dbReference>
<evidence type="ECO:0000313" key="5">
    <source>
        <dbReference type="Proteomes" id="UP001501074"/>
    </source>
</evidence>
<dbReference type="Pfam" id="PF00501">
    <property type="entry name" value="AMP-binding"/>
    <property type="match status" value="1"/>
</dbReference>
<dbReference type="CDD" id="cd17631">
    <property type="entry name" value="FACL_FadD13-like"/>
    <property type="match status" value="1"/>
</dbReference>
<gene>
    <name evidence="4" type="ORF">GCM10022223_31910</name>
</gene>
<dbReference type="PROSITE" id="PS00455">
    <property type="entry name" value="AMP_BINDING"/>
    <property type="match status" value="1"/>
</dbReference>
<dbReference type="RefSeq" id="WP_231488684.1">
    <property type="nucleotide sequence ID" value="NZ_BAAAZO010000005.1"/>
</dbReference>
<protein>
    <submittedName>
        <fullName evidence="4">Long-chain fatty acid--CoA ligase</fullName>
    </submittedName>
</protein>
<dbReference type="PANTHER" id="PTHR43767:SF1">
    <property type="entry name" value="NONRIBOSOMAL PEPTIDE SYNTHASE PES1 (EUROFUNG)-RELATED"/>
    <property type="match status" value="1"/>
</dbReference>
<feature type="region of interest" description="Disordered" evidence="1">
    <location>
        <begin position="496"/>
        <end position="515"/>
    </location>
</feature>
<evidence type="ECO:0000256" key="1">
    <source>
        <dbReference type="SAM" id="MobiDB-lite"/>
    </source>
</evidence>
<dbReference type="Gene3D" id="3.30.300.30">
    <property type="match status" value="1"/>
</dbReference>
<comment type="caution">
    <text evidence="4">The sequence shown here is derived from an EMBL/GenBank/DDBJ whole genome shotgun (WGS) entry which is preliminary data.</text>
</comment>
<feature type="domain" description="AMP-binding enzyme C-terminal" evidence="3">
    <location>
        <begin position="417"/>
        <end position="492"/>
    </location>
</feature>
<dbReference type="Gene3D" id="3.40.50.12780">
    <property type="entry name" value="N-terminal domain of ligase-like"/>
    <property type="match status" value="1"/>
</dbReference>
<dbReference type="InterPro" id="IPR045851">
    <property type="entry name" value="AMP-bd_C_sf"/>
</dbReference>
<dbReference type="EMBL" id="BAAAZO010000005">
    <property type="protein sequence ID" value="GAA3613385.1"/>
    <property type="molecule type" value="Genomic_DNA"/>
</dbReference>
<dbReference type="InterPro" id="IPR042099">
    <property type="entry name" value="ANL_N_sf"/>
</dbReference>
<feature type="domain" description="AMP-dependent synthetase/ligase" evidence="2">
    <location>
        <begin position="8"/>
        <end position="367"/>
    </location>
</feature>
<evidence type="ECO:0000259" key="3">
    <source>
        <dbReference type="Pfam" id="PF13193"/>
    </source>
</evidence>
<proteinExistence type="predicted"/>
<evidence type="ECO:0000313" key="4">
    <source>
        <dbReference type="EMBL" id="GAA3613385.1"/>
    </source>
</evidence>
<keyword evidence="4" id="KW-0436">Ligase</keyword>